<dbReference type="InterPro" id="IPR036388">
    <property type="entry name" value="WH-like_DNA-bd_sf"/>
</dbReference>
<name>A0ABN1HQI3_9SPHN</name>
<evidence type="ECO:0000313" key="8">
    <source>
        <dbReference type="Proteomes" id="UP001500238"/>
    </source>
</evidence>
<dbReference type="SUPFAM" id="SSF88946">
    <property type="entry name" value="Sigma2 domain of RNA polymerase sigma factors"/>
    <property type="match status" value="1"/>
</dbReference>
<evidence type="ECO:0000259" key="6">
    <source>
        <dbReference type="Pfam" id="PF08281"/>
    </source>
</evidence>
<dbReference type="Pfam" id="PF04542">
    <property type="entry name" value="Sigma70_r2"/>
    <property type="match status" value="1"/>
</dbReference>
<protein>
    <submittedName>
        <fullName evidence="7">RNA polymerase sigma factor</fullName>
    </submittedName>
</protein>
<dbReference type="CDD" id="cd06171">
    <property type="entry name" value="Sigma70_r4"/>
    <property type="match status" value="1"/>
</dbReference>
<feature type="domain" description="RNA polymerase sigma-70 region 2" evidence="5">
    <location>
        <begin position="16"/>
        <end position="79"/>
    </location>
</feature>
<dbReference type="RefSeq" id="WP_249054884.1">
    <property type="nucleotide sequence ID" value="NZ_BAAAES010000007.1"/>
</dbReference>
<keyword evidence="8" id="KW-1185">Reference proteome</keyword>
<feature type="domain" description="RNA polymerase sigma factor 70 region 4 type 2" evidence="6">
    <location>
        <begin position="111"/>
        <end position="162"/>
    </location>
</feature>
<dbReference type="InterPro" id="IPR039425">
    <property type="entry name" value="RNA_pol_sigma-70-like"/>
</dbReference>
<evidence type="ECO:0000256" key="4">
    <source>
        <dbReference type="ARBA" id="ARBA00023163"/>
    </source>
</evidence>
<keyword evidence="3" id="KW-0731">Sigma factor</keyword>
<sequence length="189" mass="21396">MNGAGQDGGLRAVFLAERPLFLRMLVARLGDVGEAEDVLQDLWLRLDATAVGPIADPTAYLYRMANNMAIDRRRRAARRLDRDGAWSHSRPDASEHPDAERMMIARDRLARVEAILARLPERVATAFRLYRFEELPQKAIAERMNISVSGVEKLLYRAYAKIHLRRGPAGEDDGQAVRLTQEEDRCDGR</sequence>
<accession>A0ABN1HQI3</accession>
<comment type="similarity">
    <text evidence="1">Belongs to the sigma-70 factor family. ECF subfamily.</text>
</comment>
<keyword evidence="4" id="KW-0804">Transcription</keyword>
<keyword evidence="2" id="KW-0805">Transcription regulation</keyword>
<evidence type="ECO:0000259" key="5">
    <source>
        <dbReference type="Pfam" id="PF04542"/>
    </source>
</evidence>
<dbReference type="InterPro" id="IPR014284">
    <property type="entry name" value="RNA_pol_sigma-70_dom"/>
</dbReference>
<gene>
    <name evidence="7" type="ORF">GCM10009102_09600</name>
</gene>
<dbReference type="InterPro" id="IPR013325">
    <property type="entry name" value="RNA_pol_sigma_r2"/>
</dbReference>
<dbReference type="InterPro" id="IPR007627">
    <property type="entry name" value="RNA_pol_sigma70_r2"/>
</dbReference>
<evidence type="ECO:0000313" key="7">
    <source>
        <dbReference type="EMBL" id="GAA0662730.1"/>
    </source>
</evidence>
<proteinExistence type="inferred from homology"/>
<dbReference type="Proteomes" id="UP001500238">
    <property type="component" value="Unassembled WGS sequence"/>
</dbReference>
<dbReference type="EMBL" id="BAAAES010000007">
    <property type="protein sequence ID" value="GAA0662730.1"/>
    <property type="molecule type" value="Genomic_DNA"/>
</dbReference>
<reference evidence="7 8" key="1">
    <citation type="journal article" date="2019" name="Int. J. Syst. Evol. Microbiol.">
        <title>The Global Catalogue of Microorganisms (GCM) 10K type strain sequencing project: providing services to taxonomists for standard genome sequencing and annotation.</title>
        <authorList>
            <consortium name="The Broad Institute Genomics Platform"/>
            <consortium name="The Broad Institute Genome Sequencing Center for Infectious Disease"/>
            <person name="Wu L."/>
            <person name="Ma J."/>
        </authorList>
    </citation>
    <scope>NUCLEOTIDE SEQUENCE [LARGE SCALE GENOMIC DNA]</scope>
    <source>
        <strain evidence="7 8">JCM 14603</strain>
    </source>
</reference>
<evidence type="ECO:0000256" key="3">
    <source>
        <dbReference type="ARBA" id="ARBA00023082"/>
    </source>
</evidence>
<dbReference type="NCBIfam" id="TIGR02937">
    <property type="entry name" value="sigma70-ECF"/>
    <property type="match status" value="1"/>
</dbReference>
<evidence type="ECO:0000256" key="2">
    <source>
        <dbReference type="ARBA" id="ARBA00023015"/>
    </source>
</evidence>
<dbReference type="InterPro" id="IPR013324">
    <property type="entry name" value="RNA_pol_sigma_r3/r4-like"/>
</dbReference>
<dbReference type="SUPFAM" id="SSF88659">
    <property type="entry name" value="Sigma3 and sigma4 domains of RNA polymerase sigma factors"/>
    <property type="match status" value="1"/>
</dbReference>
<dbReference type="InterPro" id="IPR013249">
    <property type="entry name" value="RNA_pol_sigma70_r4_t2"/>
</dbReference>
<dbReference type="PANTHER" id="PTHR43133:SF63">
    <property type="entry name" value="RNA POLYMERASE SIGMA FACTOR FECI-RELATED"/>
    <property type="match status" value="1"/>
</dbReference>
<dbReference type="Pfam" id="PF08281">
    <property type="entry name" value="Sigma70_r4_2"/>
    <property type="match status" value="1"/>
</dbReference>
<evidence type="ECO:0000256" key="1">
    <source>
        <dbReference type="ARBA" id="ARBA00010641"/>
    </source>
</evidence>
<organism evidence="7 8">
    <name type="scientific">Sphingomonas insulae</name>
    <dbReference type="NCBI Taxonomy" id="424800"/>
    <lineage>
        <taxon>Bacteria</taxon>
        <taxon>Pseudomonadati</taxon>
        <taxon>Pseudomonadota</taxon>
        <taxon>Alphaproteobacteria</taxon>
        <taxon>Sphingomonadales</taxon>
        <taxon>Sphingomonadaceae</taxon>
        <taxon>Sphingomonas</taxon>
    </lineage>
</organism>
<comment type="caution">
    <text evidence="7">The sequence shown here is derived from an EMBL/GenBank/DDBJ whole genome shotgun (WGS) entry which is preliminary data.</text>
</comment>
<dbReference type="PANTHER" id="PTHR43133">
    <property type="entry name" value="RNA POLYMERASE ECF-TYPE SIGMA FACTO"/>
    <property type="match status" value="1"/>
</dbReference>
<dbReference type="Gene3D" id="1.10.1740.10">
    <property type="match status" value="1"/>
</dbReference>
<dbReference type="Gene3D" id="1.10.10.10">
    <property type="entry name" value="Winged helix-like DNA-binding domain superfamily/Winged helix DNA-binding domain"/>
    <property type="match status" value="1"/>
</dbReference>